<evidence type="ECO:0000256" key="1">
    <source>
        <dbReference type="SAM" id="MobiDB-lite"/>
    </source>
</evidence>
<organism evidence="2">
    <name type="scientific">viral metagenome</name>
    <dbReference type="NCBI Taxonomy" id="1070528"/>
    <lineage>
        <taxon>unclassified sequences</taxon>
        <taxon>metagenomes</taxon>
        <taxon>organismal metagenomes</taxon>
    </lineage>
</organism>
<protein>
    <submittedName>
        <fullName evidence="2">Uncharacterized protein</fullName>
    </submittedName>
</protein>
<sequence>MQQQNVPIHRDHNASPCYSHRVPRTTRTGAEKEETTR</sequence>
<reference evidence="2" key="1">
    <citation type="journal article" date="2020" name="Nature">
        <title>Giant virus diversity and host interactions through global metagenomics.</title>
        <authorList>
            <person name="Schulz F."/>
            <person name="Roux S."/>
            <person name="Paez-Espino D."/>
            <person name="Jungbluth S."/>
            <person name="Walsh D.A."/>
            <person name="Denef V.J."/>
            <person name="McMahon K.D."/>
            <person name="Konstantinidis K.T."/>
            <person name="Eloe-Fadrosh E.A."/>
            <person name="Kyrpides N.C."/>
            <person name="Woyke T."/>
        </authorList>
    </citation>
    <scope>NUCLEOTIDE SEQUENCE</scope>
    <source>
        <strain evidence="2">GVMAG-S-1035118-87</strain>
    </source>
</reference>
<name>A0A6C0AHH0_9ZZZZ</name>
<feature type="region of interest" description="Disordered" evidence="1">
    <location>
        <begin position="1"/>
        <end position="37"/>
    </location>
</feature>
<dbReference type="AlphaFoldDB" id="A0A6C0AHH0"/>
<accession>A0A6C0AHH0</accession>
<dbReference type="EMBL" id="MN740625">
    <property type="protein sequence ID" value="QHS78903.1"/>
    <property type="molecule type" value="Genomic_DNA"/>
</dbReference>
<evidence type="ECO:0000313" key="2">
    <source>
        <dbReference type="EMBL" id="QHS78903.1"/>
    </source>
</evidence>
<proteinExistence type="predicted"/>